<dbReference type="PRINTS" id="PR00171">
    <property type="entry name" value="SUGRTRNSPORT"/>
</dbReference>
<evidence type="ECO:0000256" key="4">
    <source>
        <dbReference type="ARBA" id="ARBA00022692"/>
    </source>
</evidence>
<dbReference type="EMBL" id="MU004189">
    <property type="protein sequence ID" value="KAF2495082.1"/>
    <property type="molecule type" value="Genomic_DNA"/>
</dbReference>
<evidence type="ECO:0000256" key="3">
    <source>
        <dbReference type="ARBA" id="ARBA00022448"/>
    </source>
</evidence>
<feature type="compositionally biased region" description="Basic and acidic residues" evidence="8">
    <location>
        <begin position="559"/>
        <end position="572"/>
    </location>
</feature>
<dbReference type="Gene3D" id="1.20.1250.20">
    <property type="entry name" value="MFS general substrate transporter like domains"/>
    <property type="match status" value="1"/>
</dbReference>
<organism evidence="11 12">
    <name type="scientific">Lophium mytilinum</name>
    <dbReference type="NCBI Taxonomy" id="390894"/>
    <lineage>
        <taxon>Eukaryota</taxon>
        <taxon>Fungi</taxon>
        <taxon>Dikarya</taxon>
        <taxon>Ascomycota</taxon>
        <taxon>Pezizomycotina</taxon>
        <taxon>Dothideomycetes</taxon>
        <taxon>Pleosporomycetidae</taxon>
        <taxon>Mytilinidiales</taxon>
        <taxon>Mytilinidiaceae</taxon>
        <taxon>Lophium</taxon>
    </lineage>
</organism>
<dbReference type="PROSITE" id="PS00216">
    <property type="entry name" value="SUGAR_TRANSPORT_1"/>
    <property type="match status" value="1"/>
</dbReference>
<dbReference type="Proteomes" id="UP000799750">
    <property type="component" value="Unassembled WGS sequence"/>
</dbReference>
<feature type="transmembrane region" description="Helical" evidence="9">
    <location>
        <begin position="52"/>
        <end position="71"/>
    </location>
</feature>
<keyword evidence="5 9" id="KW-1133">Transmembrane helix</keyword>
<reference evidence="11" key="1">
    <citation type="journal article" date="2020" name="Stud. Mycol.">
        <title>101 Dothideomycetes genomes: a test case for predicting lifestyles and emergence of pathogens.</title>
        <authorList>
            <person name="Haridas S."/>
            <person name="Albert R."/>
            <person name="Binder M."/>
            <person name="Bloem J."/>
            <person name="Labutti K."/>
            <person name="Salamov A."/>
            <person name="Andreopoulos B."/>
            <person name="Baker S."/>
            <person name="Barry K."/>
            <person name="Bills G."/>
            <person name="Bluhm B."/>
            <person name="Cannon C."/>
            <person name="Castanera R."/>
            <person name="Culley D."/>
            <person name="Daum C."/>
            <person name="Ezra D."/>
            <person name="Gonzalez J."/>
            <person name="Henrissat B."/>
            <person name="Kuo A."/>
            <person name="Liang C."/>
            <person name="Lipzen A."/>
            <person name="Lutzoni F."/>
            <person name="Magnuson J."/>
            <person name="Mondo S."/>
            <person name="Nolan M."/>
            <person name="Ohm R."/>
            <person name="Pangilinan J."/>
            <person name="Park H.-J."/>
            <person name="Ramirez L."/>
            <person name="Alfaro M."/>
            <person name="Sun H."/>
            <person name="Tritt A."/>
            <person name="Yoshinaga Y."/>
            <person name="Zwiers L.-H."/>
            <person name="Turgeon B."/>
            <person name="Goodwin S."/>
            <person name="Spatafora J."/>
            <person name="Crous P."/>
            <person name="Grigoriev I."/>
        </authorList>
    </citation>
    <scope>NUCLEOTIDE SEQUENCE</scope>
    <source>
        <strain evidence="11">CBS 269.34</strain>
    </source>
</reference>
<dbReference type="InterPro" id="IPR050360">
    <property type="entry name" value="MFS_Sugar_Transporters"/>
</dbReference>
<feature type="transmembrane region" description="Helical" evidence="9">
    <location>
        <begin position="300"/>
        <end position="321"/>
    </location>
</feature>
<comment type="subcellular location">
    <subcellularLocation>
        <location evidence="1">Membrane</location>
        <topology evidence="1">Multi-pass membrane protein</topology>
    </subcellularLocation>
</comment>
<keyword evidence="6 9" id="KW-0472">Membrane</keyword>
<dbReference type="SUPFAM" id="SSF103473">
    <property type="entry name" value="MFS general substrate transporter"/>
    <property type="match status" value="1"/>
</dbReference>
<dbReference type="OrthoDB" id="4142200at2759"/>
<dbReference type="PANTHER" id="PTHR48022">
    <property type="entry name" value="PLASTIDIC GLUCOSE TRANSPORTER 4"/>
    <property type="match status" value="1"/>
</dbReference>
<keyword evidence="3 7" id="KW-0813">Transport</keyword>
<feature type="region of interest" description="Disordered" evidence="8">
    <location>
        <begin position="524"/>
        <end position="544"/>
    </location>
</feature>
<feature type="transmembrane region" description="Helical" evidence="9">
    <location>
        <begin position="265"/>
        <end position="288"/>
    </location>
</feature>
<feature type="region of interest" description="Disordered" evidence="8">
    <location>
        <begin position="553"/>
        <end position="572"/>
    </location>
</feature>
<dbReference type="Pfam" id="PF00083">
    <property type="entry name" value="Sugar_tr"/>
    <property type="match status" value="1"/>
</dbReference>
<evidence type="ECO:0000313" key="11">
    <source>
        <dbReference type="EMBL" id="KAF2495082.1"/>
    </source>
</evidence>
<sequence length="572" mass="62658">MKTISNVYAVCGFAAIGGGLFGMDIATMSGVLGTESYRRYFNHPVSFTQGSITASMPIGSIFGALSSSFVSDRFSRKIAIQVSCLLWILGSAIQSGANGIPALCVGRFISGVGVGAASAIVPVYQAEIAPKEIRGRIITLQQWAITWGILIQYFIQYGCSFVDGGAKNPTQSTAAFRIPWGLQSIPAFILCIGLMWFPYSPRWLASQDRWEEAITVLADLHAGGNLKHPKVLAQYREIEEALRFEKECRAAGWAALADRKMAKRLVIGTSIQMFSELSGMNVMMYYIVYIMESANIGSPLLTASIQYIINVAITLPAILYIDRWGRRPTLLLGSLSMATLLFISGALQAGYGSPIPRSHSPDAALSWHIAGNPPVSKAIVACSYLFVATFATTWGPVSWTYPAEIFPNRIRAKATSITTAANWIFNAALAFAVPPLLYSINWKMYMIFGTFNMVAFIQVFLMVPETKNFTLEEMDVVFEGRPWAKERPRESNLDDLEQQIACGALDVDIRKEGVVTMLGDVGSMGKGGRDGKASSLSGSEDQKPIMVETAIEMTSRPRSSYESDARLREREF</sequence>
<evidence type="ECO:0000256" key="8">
    <source>
        <dbReference type="SAM" id="MobiDB-lite"/>
    </source>
</evidence>
<dbReference type="AlphaFoldDB" id="A0A6A6QSJ7"/>
<comment type="similarity">
    <text evidence="2 7">Belongs to the major facilitator superfamily. Sugar transporter (TC 2.A.1.1) family.</text>
</comment>
<dbReference type="InterPro" id="IPR003663">
    <property type="entry name" value="Sugar/inositol_transpt"/>
</dbReference>
<name>A0A6A6QSJ7_9PEZI</name>
<feature type="transmembrane region" description="Helical" evidence="9">
    <location>
        <begin position="330"/>
        <end position="351"/>
    </location>
</feature>
<feature type="domain" description="Major facilitator superfamily (MFS) profile" evidence="10">
    <location>
        <begin position="10"/>
        <end position="467"/>
    </location>
</feature>
<gene>
    <name evidence="11" type="ORF">BU16DRAFT_526969</name>
</gene>
<evidence type="ECO:0000259" key="10">
    <source>
        <dbReference type="PROSITE" id="PS50850"/>
    </source>
</evidence>
<dbReference type="InterPro" id="IPR036259">
    <property type="entry name" value="MFS_trans_sf"/>
</dbReference>
<keyword evidence="4 9" id="KW-0812">Transmembrane</keyword>
<dbReference type="PANTHER" id="PTHR48022:SF35">
    <property type="entry name" value="MAJOR FACILITATOR SUPERFAMILY (MFS) PROFILE DOMAIN-CONTAINING PROTEIN"/>
    <property type="match status" value="1"/>
</dbReference>
<evidence type="ECO:0000256" key="2">
    <source>
        <dbReference type="ARBA" id="ARBA00010992"/>
    </source>
</evidence>
<proteinExistence type="inferred from homology"/>
<keyword evidence="12" id="KW-1185">Reference proteome</keyword>
<dbReference type="InterPro" id="IPR020846">
    <property type="entry name" value="MFS_dom"/>
</dbReference>
<feature type="transmembrane region" description="Helical" evidence="9">
    <location>
        <begin position="138"/>
        <end position="158"/>
    </location>
</feature>
<feature type="transmembrane region" description="Helical" evidence="9">
    <location>
        <begin position="378"/>
        <end position="399"/>
    </location>
</feature>
<dbReference type="InterPro" id="IPR005829">
    <property type="entry name" value="Sugar_transporter_CS"/>
</dbReference>
<feature type="transmembrane region" description="Helical" evidence="9">
    <location>
        <begin position="444"/>
        <end position="463"/>
    </location>
</feature>
<accession>A0A6A6QSJ7</accession>
<evidence type="ECO:0000256" key="5">
    <source>
        <dbReference type="ARBA" id="ARBA00022989"/>
    </source>
</evidence>
<dbReference type="CDD" id="cd17356">
    <property type="entry name" value="MFS_HXT"/>
    <property type="match status" value="1"/>
</dbReference>
<feature type="transmembrane region" description="Helical" evidence="9">
    <location>
        <begin position="420"/>
        <end position="438"/>
    </location>
</feature>
<dbReference type="NCBIfam" id="TIGR00879">
    <property type="entry name" value="SP"/>
    <property type="match status" value="1"/>
</dbReference>
<evidence type="ECO:0000256" key="1">
    <source>
        <dbReference type="ARBA" id="ARBA00004141"/>
    </source>
</evidence>
<evidence type="ECO:0000256" key="9">
    <source>
        <dbReference type="SAM" id="Phobius"/>
    </source>
</evidence>
<evidence type="ECO:0000256" key="6">
    <source>
        <dbReference type="ARBA" id="ARBA00023136"/>
    </source>
</evidence>
<feature type="transmembrane region" description="Helical" evidence="9">
    <location>
        <begin position="7"/>
        <end position="32"/>
    </location>
</feature>
<evidence type="ECO:0000256" key="7">
    <source>
        <dbReference type="RuleBase" id="RU003346"/>
    </source>
</evidence>
<dbReference type="GO" id="GO:0016020">
    <property type="term" value="C:membrane"/>
    <property type="evidence" value="ECO:0007669"/>
    <property type="project" value="UniProtKB-SubCell"/>
</dbReference>
<feature type="transmembrane region" description="Helical" evidence="9">
    <location>
        <begin position="178"/>
        <end position="199"/>
    </location>
</feature>
<dbReference type="GO" id="GO:0005351">
    <property type="term" value="F:carbohydrate:proton symporter activity"/>
    <property type="evidence" value="ECO:0007669"/>
    <property type="project" value="TreeGrafter"/>
</dbReference>
<dbReference type="PROSITE" id="PS50850">
    <property type="entry name" value="MFS"/>
    <property type="match status" value="1"/>
</dbReference>
<evidence type="ECO:0000313" key="12">
    <source>
        <dbReference type="Proteomes" id="UP000799750"/>
    </source>
</evidence>
<protein>
    <submittedName>
        <fullName evidence="11">General substrate transporter</fullName>
    </submittedName>
</protein>
<dbReference type="FunFam" id="1.20.1250.20:FF:000026">
    <property type="entry name" value="MFS quinate transporter QutD"/>
    <property type="match status" value="1"/>
</dbReference>
<dbReference type="InterPro" id="IPR005828">
    <property type="entry name" value="MFS_sugar_transport-like"/>
</dbReference>
<dbReference type="PROSITE" id="PS00217">
    <property type="entry name" value="SUGAR_TRANSPORT_2"/>
    <property type="match status" value="1"/>
</dbReference>